<reference evidence="1 2" key="1">
    <citation type="submission" date="2015-01" db="EMBL/GenBank/DDBJ databases">
        <title>Evolution of Trichinella species and genotypes.</title>
        <authorList>
            <person name="Korhonen P.K."/>
            <person name="Edoardo P."/>
            <person name="Giuseppe L.R."/>
            <person name="Gasser R.B."/>
        </authorList>
    </citation>
    <scope>NUCLEOTIDE SEQUENCE [LARGE SCALE GENOMIC DNA]</scope>
    <source>
        <strain evidence="1">ISS120</strain>
    </source>
</reference>
<gene>
    <name evidence="1" type="ORF">T03_7323</name>
</gene>
<accession>A0A0V1D407</accession>
<evidence type="ECO:0000313" key="2">
    <source>
        <dbReference type="Proteomes" id="UP000054653"/>
    </source>
</evidence>
<name>A0A0V1D407_TRIBR</name>
<sequence>MGSISDAAVCHTVDTDFYSFFCKLRIDPAYLTAKNVHVSNCVASGYVAQAMRSVRAWLEGDEL</sequence>
<dbReference type="AlphaFoldDB" id="A0A0V1D407"/>
<proteinExistence type="predicted"/>
<organism evidence="1 2">
    <name type="scientific">Trichinella britovi</name>
    <name type="common">Parasitic roundworm</name>
    <dbReference type="NCBI Taxonomy" id="45882"/>
    <lineage>
        <taxon>Eukaryota</taxon>
        <taxon>Metazoa</taxon>
        <taxon>Ecdysozoa</taxon>
        <taxon>Nematoda</taxon>
        <taxon>Enoplea</taxon>
        <taxon>Dorylaimia</taxon>
        <taxon>Trichinellida</taxon>
        <taxon>Trichinellidae</taxon>
        <taxon>Trichinella</taxon>
    </lineage>
</organism>
<dbReference type="EMBL" id="JYDI01000047">
    <property type="protein sequence ID" value="KRY56116.1"/>
    <property type="molecule type" value="Genomic_DNA"/>
</dbReference>
<dbReference type="Proteomes" id="UP000054653">
    <property type="component" value="Unassembled WGS sequence"/>
</dbReference>
<evidence type="ECO:0000313" key="1">
    <source>
        <dbReference type="EMBL" id="KRY56116.1"/>
    </source>
</evidence>
<keyword evidence="2" id="KW-1185">Reference proteome</keyword>
<comment type="caution">
    <text evidence="1">The sequence shown here is derived from an EMBL/GenBank/DDBJ whole genome shotgun (WGS) entry which is preliminary data.</text>
</comment>
<protein>
    <submittedName>
        <fullName evidence="1">Uncharacterized protein</fullName>
    </submittedName>
</protein>